<comment type="caution">
    <text evidence="1">The sequence shown here is derived from an EMBL/GenBank/DDBJ whole genome shotgun (WGS) entry which is preliminary data.</text>
</comment>
<gene>
    <name evidence="1" type="ORF">C463_02151</name>
</gene>
<dbReference type="Gene3D" id="2.160.10.10">
    <property type="entry name" value="Hexapeptide repeat proteins"/>
    <property type="match status" value="1"/>
</dbReference>
<dbReference type="AlphaFoldDB" id="M0EJ43"/>
<dbReference type="InterPro" id="IPR007607">
    <property type="entry name" value="BacA/B"/>
</dbReference>
<dbReference type="RefSeq" id="WP_008440664.1">
    <property type="nucleotide sequence ID" value="NZ_AOJK01000011.1"/>
</dbReference>
<dbReference type="EMBL" id="AOJK01000011">
    <property type="protein sequence ID" value="ELZ47780.1"/>
    <property type="molecule type" value="Genomic_DNA"/>
</dbReference>
<reference evidence="1 2" key="1">
    <citation type="journal article" date="2014" name="PLoS Genet.">
        <title>Phylogenetically driven sequencing of extremely halophilic archaea reveals strategies for static and dynamic osmo-response.</title>
        <authorList>
            <person name="Becker E.A."/>
            <person name="Seitzer P.M."/>
            <person name="Tritt A."/>
            <person name="Larsen D."/>
            <person name="Krusor M."/>
            <person name="Yao A.I."/>
            <person name="Wu D."/>
            <person name="Madern D."/>
            <person name="Eisen J.A."/>
            <person name="Darling A.E."/>
            <person name="Facciotti M.T."/>
        </authorList>
    </citation>
    <scope>NUCLEOTIDE SEQUENCE [LARGE SCALE GENOMIC DNA]</scope>
    <source>
        <strain evidence="1 2">DSM 19288</strain>
    </source>
</reference>
<evidence type="ECO:0000313" key="2">
    <source>
        <dbReference type="Proteomes" id="UP000011586"/>
    </source>
</evidence>
<keyword evidence="1" id="KW-0689">Ribosomal protein</keyword>
<keyword evidence="2" id="KW-1185">Reference proteome</keyword>
<evidence type="ECO:0000313" key="1">
    <source>
        <dbReference type="EMBL" id="ELZ47780.1"/>
    </source>
</evidence>
<keyword evidence="1" id="KW-0687">Ribonucleoprotein</keyword>
<dbReference type="GO" id="GO:0005840">
    <property type="term" value="C:ribosome"/>
    <property type="evidence" value="ECO:0007669"/>
    <property type="project" value="UniProtKB-KW"/>
</dbReference>
<dbReference type="OrthoDB" id="67120at1644055"/>
<sequence>MCSGPRDVFDANLDGDIDSENTVVISSGVKVSGDVAGDCVMLEDEAEIDGDVGAGGNVSIGEKAQVDGDVDAGGSVTLTDGAKVKGNISEGG</sequence>
<dbReference type="Proteomes" id="UP000011586">
    <property type="component" value="Unassembled WGS sequence"/>
</dbReference>
<dbReference type="InterPro" id="IPR011004">
    <property type="entry name" value="Trimer_LpxA-like_sf"/>
</dbReference>
<dbReference type="PATRIC" id="fig|1227465.4.peg.422"/>
<name>M0EJ43_9EURY</name>
<organism evidence="1 2">
    <name type="scientific">Halorubrum californiense DSM 19288</name>
    <dbReference type="NCBI Taxonomy" id="1227465"/>
    <lineage>
        <taxon>Archaea</taxon>
        <taxon>Methanobacteriati</taxon>
        <taxon>Methanobacteriota</taxon>
        <taxon>Stenosarchaea group</taxon>
        <taxon>Halobacteria</taxon>
        <taxon>Halobacteriales</taxon>
        <taxon>Haloferacaceae</taxon>
        <taxon>Halorubrum</taxon>
    </lineage>
</organism>
<dbReference type="SUPFAM" id="SSF51161">
    <property type="entry name" value="Trimeric LpxA-like enzymes"/>
    <property type="match status" value="1"/>
</dbReference>
<protein>
    <submittedName>
        <fullName evidence="1">60S ribosomal protein L36-like protein</fullName>
    </submittedName>
</protein>
<dbReference type="Pfam" id="PF04519">
    <property type="entry name" value="Bactofilin"/>
    <property type="match status" value="1"/>
</dbReference>
<accession>M0EJ43</accession>
<proteinExistence type="predicted"/>